<dbReference type="Proteomes" id="UP000503399">
    <property type="component" value="Chromosome"/>
</dbReference>
<organism evidence="3 4">
    <name type="scientific">Candidatus Hydrogenisulfobacillus filiaventi</name>
    <dbReference type="NCBI Taxonomy" id="2707344"/>
    <lineage>
        <taxon>Bacteria</taxon>
        <taxon>Bacillati</taxon>
        <taxon>Bacillota</taxon>
        <taxon>Clostridia</taxon>
        <taxon>Eubacteriales</taxon>
        <taxon>Clostridiales Family XVII. Incertae Sedis</taxon>
        <taxon>Candidatus Hydrogenisulfobacillus</taxon>
    </lineage>
</organism>
<dbReference type="Gene3D" id="1.10.10.10">
    <property type="entry name" value="Winged helix-like DNA-binding domain superfamily/Winged helix DNA-binding domain"/>
    <property type="match status" value="1"/>
</dbReference>
<gene>
    <name evidence="3" type="ORF">R50_1587</name>
</gene>
<dbReference type="PANTHER" id="PTHR40083:SF1">
    <property type="entry name" value="UPF0122 PROTEIN YLXM"/>
    <property type="match status" value="1"/>
</dbReference>
<protein>
    <submittedName>
        <fullName evidence="3">Uncharacterized protein</fullName>
    </submittedName>
</protein>
<evidence type="ECO:0000256" key="2">
    <source>
        <dbReference type="ARBA" id="ARBA00024764"/>
    </source>
</evidence>
<proteinExistence type="inferred from homology"/>
<dbReference type="EMBL" id="LR778114">
    <property type="protein sequence ID" value="CAB1129088.1"/>
    <property type="molecule type" value="Genomic_DNA"/>
</dbReference>
<comment type="similarity">
    <text evidence="1">Belongs to the UPF0122 family.</text>
</comment>
<dbReference type="InterPro" id="IPR013324">
    <property type="entry name" value="RNA_pol_sigma_r3/r4-like"/>
</dbReference>
<comment type="function">
    <text evidence="2">Might take part in the signal recognition particle (SRP) pathway. This is inferred from the conservation of its genetic proximity to ftsY/ffh. May be a regulatory protein.</text>
</comment>
<accession>A0A6F8ZHL1</accession>
<dbReference type="InterPro" id="IPR007394">
    <property type="entry name" value="UPF0122"/>
</dbReference>
<reference evidence="3 4" key="1">
    <citation type="submission" date="2020-02" db="EMBL/GenBank/DDBJ databases">
        <authorList>
            <person name="Hogendoorn C."/>
        </authorList>
    </citation>
    <scope>NUCLEOTIDE SEQUENCE [LARGE SCALE GENOMIC DNA]</scope>
    <source>
        <strain evidence="3">R501</strain>
    </source>
</reference>
<dbReference type="Pfam" id="PF04297">
    <property type="entry name" value="UPF0122"/>
    <property type="match status" value="1"/>
</dbReference>
<evidence type="ECO:0000313" key="4">
    <source>
        <dbReference type="Proteomes" id="UP000503399"/>
    </source>
</evidence>
<sequence length="118" mass="13385">MGTGDLVERELLWAFYGSLLTPRQQETWRLRYQLDWSLAEVAAAAGISRAAVQDQLHRAEAQLAAYEAGLHLVEAWRRRRRRLQELRTLTAGVSDPAVRRALEGWAAAWAEEEGLDDV</sequence>
<keyword evidence="4" id="KW-1185">Reference proteome</keyword>
<dbReference type="PANTHER" id="PTHR40083">
    <property type="entry name" value="UPF0122 PROTEIN CBO2450/CLC_2298"/>
    <property type="match status" value="1"/>
</dbReference>
<name>A0A6F8ZHL1_9FIRM</name>
<dbReference type="InterPro" id="IPR036388">
    <property type="entry name" value="WH-like_DNA-bd_sf"/>
</dbReference>
<dbReference type="KEGG" id="hfv:R50_1587"/>
<evidence type="ECO:0000256" key="1">
    <source>
        <dbReference type="ARBA" id="ARBA00008720"/>
    </source>
</evidence>
<evidence type="ECO:0000313" key="3">
    <source>
        <dbReference type="EMBL" id="CAB1129088.1"/>
    </source>
</evidence>
<dbReference type="SUPFAM" id="SSF88659">
    <property type="entry name" value="Sigma3 and sigma4 domains of RNA polymerase sigma factors"/>
    <property type="match status" value="1"/>
</dbReference>
<dbReference type="AlphaFoldDB" id="A0A6F8ZHL1"/>